<evidence type="ECO:0000256" key="6">
    <source>
        <dbReference type="ARBA" id="ARBA00023136"/>
    </source>
</evidence>
<dbReference type="GO" id="GO:0003924">
    <property type="term" value="F:GTPase activity"/>
    <property type="evidence" value="ECO:0007669"/>
    <property type="project" value="UniProtKB-UniRule"/>
</dbReference>
<evidence type="ECO:0000313" key="13">
    <source>
        <dbReference type="EMBL" id="THF30555.1"/>
    </source>
</evidence>
<dbReference type="Gene3D" id="1.20.120.140">
    <property type="entry name" value="Signal recognition particle SRP54, nucleotide-binding domain"/>
    <property type="match status" value="1"/>
</dbReference>
<dbReference type="SMART" id="SM00382">
    <property type="entry name" value="AAA"/>
    <property type="match status" value="1"/>
</dbReference>
<dbReference type="GO" id="GO:0005737">
    <property type="term" value="C:cytoplasm"/>
    <property type="evidence" value="ECO:0007669"/>
    <property type="project" value="UniProtKB-SubCell"/>
</dbReference>
<comment type="catalytic activity">
    <reaction evidence="8 10">
        <text>GTP + H2O = GDP + phosphate + H(+)</text>
        <dbReference type="Rhea" id="RHEA:19669"/>
        <dbReference type="ChEBI" id="CHEBI:15377"/>
        <dbReference type="ChEBI" id="CHEBI:15378"/>
        <dbReference type="ChEBI" id="CHEBI:37565"/>
        <dbReference type="ChEBI" id="CHEBI:43474"/>
        <dbReference type="ChEBI" id="CHEBI:58189"/>
        <dbReference type="EC" id="3.6.5.4"/>
    </reaction>
</comment>
<feature type="binding site" evidence="10">
    <location>
        <begin position="377"/>
        <end position="381"/>
    </location>
    <ligand>
        <name>GTP</name>
        <dbReference type="ChEBI" id="CHEBI:37565"/>
    </ligand>
</feature>
<comment type="similarity">
    <text evidence="10">Belongs to the GTP-binding SRP family. FtsY subfamily.</text>
</comment>
<gene>
    <name evidence="10 13" type="primary">ftsY</name>
    <name evidence="13" type="ORF">E5170_15280</name>
</gene>
<keyword evidence="1 10" id="KW-1003">Cell membrane</keyword>
<evidence type="ECO:0000256" key="4">
    <source>
        <dbReference type="ARBA" id="ARBA00022801"/>
    </source>
</evidence>
<evidence type="ECO:0000256" key="5">
    <source>
        <dbReference type="ARBA" id="ARBA00023134"/>
    </source>
</evidence>
<comment type="subunit">
    <text evidence="10">Part of the signal recognition particle protein translocation system, which is composed of SRP and FtsY. SRP is a ribonucleoprotein composed of Ffh and a 4.5S RNA molecule.</text>
</comment>
<comment type="function">
    <text evidence="9 10">Involved in targeting and insertion of nascent membrane proteins into the cytoplasmic membrane. Acts as a receptor for the complex formed by the signal recognition particle (SRP) and the ribosome-nascent chain (RNC). Interaction with SRP-RNC leads to the transfer of the RNC complex to the Sec translocase for insertion into the membrane, the hydrolysis of GTP by both Ffh and FtsY, and the dissociation of the SRP-FtsY complex into the individual components.</text>
</comment>
<dbReference type="InterPro" id="IPR036225">
    <property type="entry name" value="SRP/SRP_N"/>
</dbReference>
<protein>
    <recommendedName>
        <fullName evidence="10">Signal recognition particle receptor FtsY</fullName>
        <shortName evidence="10">SRP receptor</shortName>
        <ecNumber evidence="10">3.6.5.4</ecNumber>
    </recommendedName>
</protein>
<feature type="domain" description="SRP54-type proteins GTP-binding" evidence="12">
    <location>
        <begin position="462"/>
        <end position="475"/>
    </location>
</feature>
<feature type="binding site" evidence="10">
    <location>
        <begin position="441"/>
        <end position="444"/>
    </location>
    <ligand>
        <name>GTP</name>
        <dbReference type="ChEBI" id="CHEBI:37565"/>
    </ligand>
</feature>
<keyword evidence="6 10" id="KW-0472">Membrane</keyword>
<dbReference type="InterPro" id="IPR027417">
    <property type="entry name" value="P-loop_NTPase"/>
</dbReference>
<dbReference type="InterPro" id="IPR003593">
    <property type="entry name" value="AAA+_ATPase"/>
</dbReference>
<feature type="binding site" evidence="10">
    <location>
        <begin position="295"/>
        <end position="302"/>
    </location>
    <ligand>
        <name>GTP</name>
        <dbReference type="ChEBI" id="CHEBI:37565"/>
    </ligand>
</feature>
<dbReference type="AlphaFoldDB" id="A0AAQ2DAT6"/>
<proteinExistence type="inferred from homology"/>
<dbReference type="NCBIfam" id="TIGR00064">
    <property type="entry name" value="ftsY"/>
    <property type="match status" value="1"/>
</dbReference>
<evidence type="ECO:0000256" key="3">
    <source>
        <dbReference type="ARBA" id="ARBA00022741"/>
    </source>
</evidence>
<comment type="subcellular location">
    <subcellularLocation>
        <location evidence="10">Cell membrane</location>
        <topology evidence="10">Peripheral membrane protein</topology>
        <orientation evidence="10">Cytoplasmic side</orientation>
    </subcellularLocation>
    <subcellularLocation>
        <location evidence="10">Cytoplasm</location>
    </subcellularLocation>
</comment>
<keyword evidence="2 10" id="KW-0963">Cytoplasm</keyword>
<dbReference type="InterPro" id="IPR013822">
    <property type="entry name" value="Signal_recog_particl_SRP54_hlx"/>
</dbReference>
<dbReference type="Pfam" id="PF02881">
    <property type="entry name" value="SRP54_N"/>
    <property type="match status" value="1"/>
</dbReference>
<feature type="region of interest" description="Disordered" evidence="11">
    <location>
        <begin position="64"/>
        <end position="83"/>
    </location>
</feature>
<keyword evidence="4 10" id="KW-0378">Hydrolase</keyword>
<feature type="region of interest" description="Disordered" evidence="11">
    <location>
        <begin position="1"/>
        <end position="48"/>
    </location>
</feature>
<dbReference type="InterPro" id="IPR004390">
    <property type="entry name" value="SR_rcpt_FtsY"/>
</dbReference>
<evidence type="ECO:0000256" key="10">
    <source>
        <dbReference type="HAMAP-Rule" id="MF_00920"/>
    </source>
</evidence>
<keyword evidence="5 10" id="KW-0342">GTP-binding</keyword>
<dbReference type="GO" id="GO:0005525">
    <property type="term" value="F:GTP binding"/>
    <property type="evidence" value="ECO:0007669"/>
    <property type="project" value="UniProtKB-UniRule"/>
</dbReference>
<dbReference type="PANTHER" id="PTHR43134:SF1">
    <property type="entry name" value="SIGNAL RECOGNITION PARTICLE RECEPTOR SUBUNIT ALPHA"/>
    <property type="match status" value="1"/>
</dbReference>
<dbReference type="InterPro" id="IPR042101">
    <property type="entry name" value="SRP54_N_sf"/>
</dbReference>
<sequence>MFGSNDDKKSPAAAGEKKSLFGWLRKKPQEPVVEQPPAIPEPAPAPAPVIEEEPAPIVLPIAEPVLQPEAEAEPEAPAAPELPLTPAAEPWLTLPVAEEPVALVEEAAPHVTPVIPAPVAEVAAQPVLEAVVEPAPIISEPAAPVVPPSEPEPAPLAAAPVVAPIVPVEAPVETPVETPRTEETKAGFFARLKQGLSKTSASIGEGMASLFLGRKTIDDDLLDDLETRLLTADVGVEATTQIIQRLTQKVARKELADADALYKSLQAELAAMLKPVEQPLKIASQNKPFVILVVGVNGAGKTTTIGKLAKKLQLEGKKVMLAAGDTFRAAAVEQLQVWGERNKIPVIAQHTGADSASVIFDAVQAAKARGIDVLIADTAGRLHTKDNLMEELKKVRRVIGKLDADAPHEVLLVLDAGTGQNAINQAKQFNQTVELTGLALTKLDGTAKGGVIFALAKQFGLPIRYIGVGEGIDDLRTFEAEPFVQALFAERERS</sequence>
<dbReference type="PROSITE" id="PS00300">
    <property type="entry name" value="SRP54"/>
    <property type="match status" value="1"/>
</dbReference>
<evidence type="ECO:0000259" key="12">
    <source>
        <dbReference type="PROSITE" id="PS00300"/>
    </source>
</evidence>
<feature type="compositionally biased region" description="Basic and acidic residues" evidence="11">
    <location>
        <begin position="1"/>
        <end position="19"/>
    </location>
</feature>
<dbReference type="GO" id="GO:0005047">
    <property type="term" value="F:signal recognition particle binding"/>
    <property type="evidence" value="ECO:0007669"/>
    <property type="project" value="TreeGrafter"/>
</dbReference>
<evidence type="ECO:0000256" key="8">
    <source>
        <dbReference type="ARBA" id="ARBA00048027"/>
    </source>
</evidence>
<dbReference type="Gene3D" id="3.40.50.300">
    <property type="entry name" value="P-loop containing nucleotide triphosphate hydrolases"/>
    <property type="match status" value="1"/>
</dbReference>
<dbReference type="GO" id="GO:0006614">
    <property type="term" value="P:SRP-dependent cotranslational protein targeting to membrane"/>
    <property type="evidence" value="ECO:0007669"/>
    <property type="project" value="InterPro"/>
</dbReference>
<keyword evidence="7 10" id="KW-0675">Receptor</keyword>
<dbReference type="SMART" id="SM00963">
    <property type="entry name" value="SRP54_N"/>
    <property type="match status" value="1"/>
</dbReference>
<comment type="caution">
    <text evidence="13">The sequence shown here is derived from an EMBL/GenBank/DDBJ whole genome shotgun (WGS) entry which is preliminary data.</text>
</comment>
<dbReference type="Pfam" id="PF00448">
    <property type="entry name" value="SRP54"/>
    <property type="match status" value="1"/>
</dbReference>
<name>A0AAQ2DAT6_9PSED</name>
<dbReference type="SUPFAM" id="SSF47364">
    <property type="entry name" value="Domain of the SRP/SRP receptor G-proteins"/>
    <property type="match status" value="1"/>
</dbReference>
<evidence type="ECO:0000256" key="1">
    <source>
        <dbReference type="ARBA" id="ARBA00022475"/>
    </source>
</evidence>
<dbReference type="FunFam" id="3.40.50.300:FF:000053">
    <property type="entry name" value="Signal recognition particle receptor FtsY"/>
    <property type="match status" value="1"/>
</dbReference>
<evidence type="ECO:0000256" key="9">
    <source>
        <dbReference type="ARBA" id="ARBA00053570"/>
    </source>
</evidence>
<dbReference type="InterPro" id="IPR000897">
    <property type="entry name" value="SRP54_GTPase_dom"/>
</dbReference>
<dbReference type="GO" id="GO:0005886">
    <property type="term" value="C:plasma membrane"/>
    <property type="evidence" value="ECO:0007669"/>
    <property type="project" value="UniProtKB-SubCell"/>
</dbReference>
<dbReference type="EC" id="3.6.5.4" evidence="10"/>
<dbReference type="FunFam" id="1.20.120.140:FF:000002">
    <property type="entry name" value="Signal recognition particle receptor FtsY"/>
    <property type="match status" value="1"/>
</dbReference>
<reference evidence="13 14" key="1">
    <citation type="submission" date="2019-04" db="EMBL/GenBank/DDBJ databases">
        <title>Draft genome sequence of Pseudomonas sp. M7D1 isolated from rhizosphere of plant the flowery desert.</title>
        <authorList>
            <person name="Poblete-Morales M."/>
            <person name="Plaza N."/>
            <person name="Corsini G."/>
            <person name="Silva E."/>
        </authorList>
    </citation>
    <scope>NUCLEOTIDE SEQUENCE [LARGE SCALE GENOMIC DNA]</scope>
    <source>
        <strain evidence="13 14">M7D1</strain>
    </source>
</reference>
<evidence type="ECO:0000256" key="11">
    <source>
        <dbReference type="SAM" id="MobiDB-lite"/>
    </source>
</evidence>
<dbReference type="PANTHER" id="PTHR43134">
    <property type="entry name" value="SIGNAL RECOGNITION PARTICLE RECEPTOR SUBUNIT ALPHA"/>
    <property type="match status" value="1"/>
</dbReference>
<dbReference type="Proteomes" id="UP000310574">
    <property type="component" value="Unassembled WGS sequence"/>
</dbReference>
<accession>A0AAQ2DAT6</accession>
<evidence type="ECO:0000256" key="7">
    <source>
        <dbReference type="ARBA" id="ARBA00023170"/>
    </source>
</evidence>
<dbReference type="HAMAP" id="MF_00920">
    <property type="entry name" value="FtsY"/>
    <property type="match status" value="1"/>
</dbReference>
<keyword evidence="3 10" id="KW-0547">Nucleotide-binding</keyword>
<dbReference type="SMART" id="SM00962">
    <property type="entry name" value="SRP54"/>
    <property type="match status" value="1"/>
</dbReference>
<dbReference type="RefSeq" id="WP_136493115.1">
    <property type="nucleotide sequence ID" value="NZ_BSCL01000021.1"/>
</dbReference>
<evidence type="ECO:0000313" key="14">
    <source>
        <dbReference type="Proteomes" id="UP000310574"/>
    </source>
</evidence>
<dbReference type="CDD" id="cd17874">
    <property type="entry name" value="FtsY"/>
    <property type="match status" value="1"/>
</dbReference>
<feature type="compositionally biased region" description="Pro residues" evidence="11">
    <location>
        <begin position="37"/>
        <end position="47"/>
    </location>
</feature>
<dbReference type="SUPFAM" id="SSF52540">
    <property type="entry name" value="P-loop containing nucleoside triphosphate hydrolases"/>
    <property type="match status" value="1"/>
</dbReference>
<dbReference type="EMBL" id="SSBS01000004">
    <property type="protein sequence ID" value="THF30555.1"/>
    <property type="molecule type" value="Genomic_DNA"/>
</dbReference>
<evidence type="ECO:0000256" key="2">
    <source>
        <dbReference type="ARBA" id="ARBA00022490"/>
    </source>
</evidence>
<organism evidence="13 14">
    <name type="scientific">Pseudomonas atacamensis</name>
    <dbReference type="NCBI Taxonomy" id="2565368"/>
    <lineage>
        <taxon>Bacteria</taxon>
        <taxon>Pseudomonadati</taxon>
        <taxon>Pseudomonadota</taxon>
        <taxon>Gammaproteobacteria</taxon>
        <taxon>Pseudomonadales</taxon>
        <taxon>Pseudomonadaceae</taxon>
        <taxon>Pseudomonas</taxon>
    </lineage>
</organism>